<dbReference type="AlphaFoldDB" id="A0A840E6P9"/>
<dbReference type="GO" id="GO:0050821">
    <property type="term" value="P:protein stabilization"/>
    <property type="evidence" value="ECO:0007669"/>
    <property type="project" value="TreeGrafter"/>
</dbReference>
<evidence type="ECO:0000256" key="3">
    <source>
        <dbReference type="SAM" id="SignalP"/>
    </source>
</evidence>
<dbReference type="InterPro" id="IPR024930">
    <property type="entry name" value="Skp_dom_sf"/>
</dbReference>
<evidence type="ECO:0000256" key="1">
    <source>
        <dbReference type="ARBA" id="ARBA00009091"/>
    </source>
</evidence>
<dbReference type="PANTHER" id="PTHR35089:SF1">
    <property type="entry name" value="CHAPERONE PROTEIN SKP"/>
    <property type="match status" value="1"/>
</dbReference>
<dbReference type="InterPro" id="IPR005632">
    <property type="entry name" value="Chaperone_Skp"/>
</dbReference>
<dbReference type="Proteomes" id="UP000576209">
    <property type="component" value="Unassembled WGS sequence"/>
</dbReference>
<feature type="signal peptide" evidence="3">
    <location>
        <begin position="1"/>
        <end position="19"/>
    </location>
</feature>
<accession>A0A840E6P9</accession>
<dbReference type="PANTHER" id="PTHR35089">
    <property type="entry name" value="CHAPERONE PROTEIN SKP"/>
    <property type="match status" value="1"/>
</dbReference>
<sequence length="166" mass="18720">MPRLILFLLISLTSLTSLTAQKYGHLNFANLLSQMPGTKAAEAELKTYNQQLVAVGEKMVEDYRGRVRELEAQVDDLPPIEVNKFRAELDGEREKIGLYEQQMASDLEKKRQELLGPLIQQARDAIDAVAQENGYQLVFDTSLFNTVLFAQDSDDLMELVKAKLGM</sequence>
<dbReference type="EMBL" id="JACIFF010000004">
    <property type="protein sequence ID" value="MBB4079295.1"/>
    <property type="molecule type" value="Genomic_DNA"/>
</dbReference>
<gene>
    <name evidence="4" type="ORF">GGR28_001915</name>
</gene>
<protein>
    <submittedName>
        <fullName evidence="4">Outer membrane protein</fullName>
    </submittedName>
</protein>
<keyword evidence="5" id="KW-1185">Reference proteome</keyword>
<dbReference type="SUPFAM" id="SSF111384">
    <property type="entry name" value="OmpH-like"/>
    <property type="match status" value="1"/>
</dbReference>
<proteinExistence type="inferred from homology"/>
<feature type="chain" id="PRO_5032432944" evidence="3">
    <location>
        <begin position="20"/>
        <end position="166"/>
    </location>
</feature>
<evidence type="ECO:0000313" key="5">
    <source>
        <dbReference type="Proteomes" id="UP000576209"/>
    </source>
</evidence>
<dbReference type="GO" id="GO:0051082">
    <property type="term" value="F:unfolded protein binding"/>
    <property type="evidence" value="ECO:0007669"/>
    <property type="project" value="InterPro"/>
</dbReference>
<comment type="similarity">
    <text evidence="1">Belongs to the Skp family.</text>
</comment>
<dbReference type="RefSeq" id="WP_183495546.1">
    <property type="nucleotide sequence ID" value="NZ_JACIFF010000004.1"/>
</dbReference>
<evidence type="ECO:0000256" key="2">
    <source>
        <dbReference type="ARBA" id="ARBA00022729"/>
    </source>
</evidence>
<organism evidence="4 5">
    <name type="scientific">Neolewinella aquimaris</name>
    <dbReference type="NCBI Taxonomy" id="1835722"/>
    <lineage>
        <taxon>Bacteria</taxon>
        <taxon>Pseudomonadati</taxon>
        <taxon>Bacteroidota</taxon>
        <taxon>Saprospiria</taxon>
        <taxon>Saprospirales</taxon>
        <taxon>Lewinellaceae</taxon>
        <taxon>Neolewinella</taxon>
    </lineage>
</organism>
<dbReference type="GO" id="GO:0005829">
    <property type="term" value="C:cytosol"/>
    <property type="evidence" value="ECO:0007669"/>
    <property type="project" value="TreeGrafter"/>
</dbReference>
<name>A0A840E6P9_9BACT</name>
<dbReference type="SMART" id="SM00935">
    <property type="entry name" value="OmpH"/>
    <property type="match status" value="1"/>
</dbReference>
<reference evidence="4 5" key="1">
    <citation type="submission" date="2020-08" db="EMBL/GenBank/DDBJ databases">
        <title>Genomic Encyclopedia of Type Strains, Phase IV (KMG-IV): sequencing the most valuable type-strain genomes for metagenomic binning, comparative biology and taxonomic classification.</title>
        <authorList>
            <person name="Goeker M."/>
        </authorList>
    </citation>
    <scope>NUCLEOTIDE SEQUENCE [LARGE SCALE GENOMIC DNA]</scope>
    <source>
        <strain evidence="4 5">DSM 105137</strain>
    </source>
</reference>
<keyword evidence="2 3" id="KW-0732">Signal</keyword>
<dbReference type="Pfam" id="PF03938">
    <property type="entry name" value="OmpH"/>
    <property type="match status" value="1"/>
</dbReference>
<dbReference type="Gene3D" id="3.30.910.20">
    <property type="entry name" value="Skp domain"/>
    <property type="match status" value="1"/>
</dbReference>
<evidence type="ECO:0000313" key="4">
    <source>
        <dbReference type="EMBL" id="MBB4079295.1"/>
    </source>
</evidence>
<comment type="caution">
    <text evidence="4">The sequence shown here is derived from an EMBL/GenBank/DDBJ whole genome shotgun (WGS) entry which is preliminary data.</text>
</comment>